<sequence length="290" mass="31445">MSLATTSAPTSALMYCALAELSPEMQTFDDILDRGCPSSPSTHTLPTEIMLLVRVELQLSLIAQAVDLSARALDAYDASVRHSLCGDCLTYNQDVFGDDIWRWQWSGPCACRADRRRRNAHRETRSFRTVGEWREHHSSSRIPTSSIRAAMSFILERHGCQSPALTASSVGALPEMVVITASPPAVERCQTWLGEDAAWCSEVIVQKARRELGLSVAEDLDVAMQKKNGGHGGPAAKEHPRHHCTTVLSHSALGAVASGCAAVLTLPVLSVAFVVLVACHYVRPFGIRAA</sequence>
<keyword evidence="1" id="KW-0812">Transmembrane</keyword>
<reference evidence="2 3" key="1">
    <citation type="journal article" date="2019" name="New Phytol.">
        <title>Comparative genomics reveals unique wood-decay strategies and fruiting body development in the Schizophyllaceae.</title>
        <authorList>
            <person name="Almasi E."/>
            <person name="Sahu N."/>
            <person name="Krizsan K."/>
            <person name="Balint B."/>
            <person name="Kovacs G.M."/>
            <person name="Kiss B."/>
            <person name="Cseklye J."/>
            <person name="Drula E."/>
            <person name="Henrissat B."/>
            <person name="Nagy I."/>
            <person name="Chovatia M."/>
            <person name="Adam C."/>
            <person name="LaButti K."/>
            <person name="Lipzen A."/>
            <person name="Riley R."/>
            <person name="Grigoriev I.V."/>
            <person name="Nagy L.G."/>
        </authorList>
    </citation>
    <scope>NUCLEOTIDE SEQUENCE [LARGE SCALE GENOMIC DNA]</scope>
    <source>
        <strain evidence="2 3">NL-1724</strain>
    </source>
</reference>
<dbReference type="EMBL" id="VDMD01000016">
    <property type="protein sequence ID" value="TRM61510.1"/>
    <property type="molecule type" value="Genomic_DNA"/>
</dbReference>
<comment type="caution">
    <text evidence="2">The sequence shown here is derived from an EMBL/GenBank/DDBJ whole genome shotgun (WGS) entry which is preliminary data.</text>
</comment>
<accession>A0A550C9N4</accession>
<dbReference type="OrthoDB" id="3249986at2759"/>
<feature type="transmembrane region" description="Helical" evidence="1">
    <location>
        <begin position="252"/>
        <end position="278"/>
    </location>
</feature>
<evidence type="ECO:0000313" key="3">
    <source>
        <dbReference type="Proteomes" id="UP000320762"/>
    </source>
</evidence>
<gene>
    <name evidence="2" type="ORF">BD626DRAFT_570720</name>
</gene>
<dbReference type="Proteomes" id="UP000320762">
    <property type="component" value="Unassembled WGS sequence"/>
</dbReference>
<organism evidence="2 3">
    <name type="scientific">Schizophyllum amplum</name>
    <dbReference type="NCBI Taxonomy" id="97359"/>
    <lineage>
        <taxon>Eukaryota</taxon>
        <taxon>Fungi</taxon>
        <taxon>Dikarya</taxon>
        <taxon>Basidiomycota</taxon>
        <taxon>Agaricomycotina</taxon>
        <taxon>Agaricomycetes</taxon>
        <taxon>Agaricomycetidae</taxon>
        <taxon>Agaricales</taxon>
        <taxon>Schizophyllaceae</taxon>
        <taxon>Schizophyllum</taxon>
    </lineage>
</organism>
<keyword evidence="1" id="KW-1133">Transmembrane helix</keyword>
<dbReference type="AlphaFoldDB" id="A0A550C9N4"/>
<name>A0A550C9N4_9AGAR</name>
<evidence type="ECO:0000313" key="2">
    <source>
        <dbReference type="EMBL" id="TRM61510.1"/>
    </source>
</evidence>
<protein>
    <submittedName>
        <fullName evidence="2">Uncharacterized protein</fullName>
    </submittedName>
</protein>
<evidence type="ECO:0000256" key="1">
    <source>
        <dbReference type="SAM" id="Phobius"/>
    </source>
</evidence>
<keyword evidence="1" id="KW-0472">Membrane</keyword>
<keyword evidence="3" id="KW-1185">Reference proteome</keyword>
<proteinExistence type="predicted"/>